<gene>
    <name evidence="1" type="ORF">AKJ64_00925</name>
</gene>
<dbReference type="AlphaFoldDB" id="A0A133UGH8"/>
<organism evidence="1 2">
    <name type="scientific">candidate division MSBL1 archaeon SCGC-AAA259E17</name>
    <dbReference type="NCBI Taxonomy" id="1698263"/>
    <lineage>
        <taxon>Archaea</taxon>
        <taxon>Methanobacteriati</taxon>
        <taxon>Methanobacteriota</taxon>
        <taxon>candidate division MSBL1</taxon>
    </lineage>
</organism>
<proteinExistence type="predicted"/>
<evidence type="ECO:0000313" key="2">
    <source>
        <dbReference type="Proteomes" id="UP000070373"/>
    </source>
</evidence>
<reference evidence="1 2" key="1">
    <citation type="journal article" date="2016" name="Sci. Rep.">
        <title>Metabolic traits of an uncultured archaeal lineage -MSBL1- from brine pools of the Red Sea.</title>
        <authorList>
            <person name="Mwirichia R."/>
            <person name="Alam I."/>
            <person name="Rashid M."/>
            <person name="Vinu M."/>
            <person name="Ba-Alawi W."/>
            <person name="Anthony Kamau A."/>
            <person name="Kamanda Ngugi D."/>
            <person name="Goker M."/>
            <person name="Klenk H.P."/>
            <person name="Bajic V."/>
            <person name="Stingl U."/>
        </authorList>
    </citation>
    <scope>NUCLEOTIDE SEQUENCE [LARGE SCALE GENOMIC DNA]</scope>
    <source>
        <strain evidence="1">SCGC-AAA259E17</strain>
    </source>
</reference>
<comment type="caution">
    <text evidence="1">The sequence shown here is derived from an EMBL/GenBank/DDBJ whole genome shotgun (WGS) entry which is preliminary data.</text>
</comment>
<keyword evidence="2" id="KW-1185">Reference proteome</keyword>
<dbReference type="Proteomes" id="UP000070373">
    <property type="component" value="Unassembled WGS sequence"/>
</dbReference>
<evidence type="ECO:0000313" key="1">
    <source>
        <dbReference type="EMBL" id="KXA93332.1"/>
    </source>
</evidence>
<protein>
    <submittedName>
        <fullName evidence="1">Uncharacterized protein</fullName>
    </submittedName>
</protein>
<accession>A0A133UGH8</accession>
<dbReference type="EMBL" id="LHXN01000008">
    <property type="protein sequence ID" value="KXA93332.1"/>
    <property type="molecule type" value="Genomic_DNA"/>
</dbReference>
<name>A0A133UGH8_9EURY</name>
<sequence length="135" mass="16236">MKRIYLTHCSAKKDDSLKGTGKKVPPDELYTATPIQRFIEKCKRENVDWAIFSDKYGVWFPDEKHEWYEKHPSEVSEKEFEELKEDFDKKLSEYDRILFYHNPGRFHSLYERLLNEVKISDEVELFSHKSEIGGW</sequence>